<dbReference type="HOGENOM" id="CLU_113833_0_0_1"/>
<proteinExistence type="predicted"/>
<keyword evidence="2" id="KW-1185">Reference proteome</keyword>
<reference evidence="1 2" key="1">
    <citation type="submission" date="2014-04" db="EMBL/GenBank/DDBJ databases">
        <authorList>
            <consortium name="DOE Joint Genome Institute"/>
            <person name="Kuo A."/>
            <person name="Gay G."/>
            <person name="Dore J."/>
            <person name="Kohler A."/>
            <person name="Nagy L.G."/>
            <person name="Floudas D."/>
            <person name="Copeland A."/>
            <person name="Barry K.W."/>
            <person name="Cichocki N."/>
            <person name="Veneault-Fourrey C."/>
            <person name="LaButti K."/>
            <person name="Lindquist E.A."/>
            <person name="Lipzen A."/>
            <person name="Lundell T."/>
            <person name="Morin E."/>
            <person name="Murat C."/>
            <person name="Sun H."/>
            <person name="Tunlid A."/>
            <person name="Henrissat B."/>
            <person name="Grigoriev I.V."/>
            <person name="Hibbett D.S."/>
            <person name="Martin F."/>
            <person name="Nordberg H.P."/>
            <person name="Cantor M.N."/>
            <person name="Hua S.X."/>
        </authorList>
    </citation>
    <scope>NUCLEOTIDE SEQUENCE [LARGE SCALE GENOMIC DNA]</scope>
    <source>
        <strain evidence="2">h7</strain>
    </source>
</reference>
<gene>
    <name evidence="1" type="ORF">M413DRAFT_72897</name>
</gene>
<name>A0A0C2YIA2_HEBCY</name>
<sequence length="160" mass="18006">VHWQMEIKDPKWVHDCALVLVDVLASMLHDESLSKNITAQWFASDYPYPIVTQNRPQRRSAVLAKSGTFKEFGIRHEEAIDILRSAFDKQGDLSGWRLTDFIGTNEDEADMEGSLLQDSGIIGILDKIVSMNADLFVSGSNRCGQKSSFTKEVADDRSRE</sequence>
<dbReference type="Proteomes" id="UP000053424">
    <property type="component" value="Unassembled WGS sequence"/>
</dbReference>
<evidence type="ECO:0000313" key="1">
    <source>
        <dbReference type="EMBL" id="KIM40787.1"/>
    </source>
</evidence>
<dbReference type="AlphaFoldDB" id="A0A0C2YIA2"/>
<dbReference type="EMBL" id="KN831782">
    <property type="protein sequence ID" value="KIM40787.1"/>
    <property type="molecule type" value="Genomic_DNA"/>
</dbReference>
<accession>A0A0C2YIA2</accession>
<reference evidence="2" key="2">
    <citation type="submission" date="2015-01" db="EMBL/GenBank/DDBJ databases">
        <title>Evolutionary Origins and Diversification of the Mycorrhizal Mutualists.</title>
        <authorList>
            <consortium name="DOE Joint Genome Institute"/>
            <consortium name="Mycorrhizal Genomics Consortium"/>
            <person name="Kohler A."/>
            <person name="Kuo A."/>
            <person name="Nagy L.G."/>
            <person name="Floudas D."/>
            <person name="Copeland A."/>
            <person name="Barry K.W."/>
            <person name="Cichocki N."/>
            <person name="Veneault-Fourrey C."/>
            <person name="LaButti K."/>
            <person name="Lindquist E.A."/>
            <person name="Lipzen A."/>
            <person name="Lundell T."/>
            <person name="Morin E."/>
            <person name="Murat C."/>
            <person name="Riley R."/>
            <person name="Ohm R."/>
            <person name="Sun H."/>
            <person name="Tunlid A."/>
            <person name="Henrissat B."/>
            <person name="Grigoriev I.V."/>
            <person name="Hibbett D.S."/>
            <person name="Martin F."/>
        </authorList>
    </citation>
    <scope>NUCLEOTIDE SEQUENCE [LARGE SCALE GENOMIC DNA]</scope>
    <source>
        <strain evidence="2">h7</strain>
    </source>
</reference>
<protein>
    <submittedName>
        <fullName evidence="1">Uncharacterized protein</fullName>
    </submittedName>
</protein>
<organism evidence="1 2">
    <name type="scientific">Hebeloma cylindrosporum</name>
    <dbReference type="NCBI Taxonomy" id="76867"/>
    <lineage>
        <taxon>Eukaryota</taxon>
        <taxon>Fungi</taxon>
        <taxon>Dikarya</taxon>
        <taxon>Basidiomycota</taxon>
        <taxon>Agaricomycotina</taxon>
        <taxon>Agaricomycetes</taxon>
        <taxon>Agaricomycetidae</taxon>
        <taxon>Agaricales</taxon>
        <taxon>Agaricineae</taxon>
        <taxon>Hymenogastraceae</taxon>
        <taxon>Hebeloma</taxon>
    </lineage>
</organism>
<dbReference type="OrthoDB" id="2020419at2759"/>
<feature type="non-terminal residue" evidence="1">
    <location>
        <position position="1"/>
    </location>
</feature>
<evidence type="ECO:0000313" key="2">
    <source>
        <dbReference type="Proteomes" id="UP000053424"/>
    </source>
</evidence>